<evidence type="ECO:0000313" key="3">
    <source>
        <dbReference type="EMBL" id="ACQ91899.1"/>
    </source>
</evidence>
<dbReference type="PANTHER" id="PTHR43597">
    <property type="entry name" value="SULFUR ACCEPTOR PROTEIN CSDE"/>
    <property type="match status" value="1"/>
</dbReference>
<dbReference type="KEGG" id="tau:Tola_0269"/>
<dbReference type="HOGENOM" id="CLU_124502_1_0_6"/>
<dbReference type="STRING" id="595494.Tola_0269"/>
<dbReference type="eggNOG" id="COG2166">
    <property type="taxonomic scope" value="Bacteria"/>
</dbReference>
<dbReference type="PANTHER" id="PTHR43597:SF5">
    <property type="entry name" value="SUFE-LIKE PROTEIN 2, CHLOROPLASTIC"/>
    <property type="match status" value="1"/>
</dbReference>
<reference evidence="3 4" key="2">
    <citation type="journal article" date="2011" name="Stand. Genomic Sci.">
        <title>Complete genome sequence of Tolumonas auensis type strain (TA 4).</title>
        <authorList>
            <person name="Chertkov O."/>
            <person name="Copeland A."/>
            <person name="Lucas S."/>
            <person name="Lapidus A."/>
            <person name="Berry K.W."/>
            <person name="Detter J.C."/>
            <person name="Del Rio T.G."/>
            <person name="Hammon N."/>
            <person name="Dalin E."/>
            <person name="Tice H."/>
            <person name="Pitluck S."/>
            <person name="Richardson P."/>
            <person name="Bruce D."/>
            <person name="Goodwin L."/>
            <person name="Han C."/>
            <person name="Tapia R."/>
            <person name="Saunders E."/>
            <person name="Schmutz J."/>
            <person name="Brettin T."/>
            <person name="Larimer F."/>
            <person name="Land M."/>
            <person name="Hauser L."/>
            <person name="Spring S."/>
            <person name="Rohde M."/>
            <person name="Kyrpides N.C."/>
            <person name="Ivanova N."/>
            <person name="Goker M."/>
            <person name="Beller H.R."/>
            <person name="Klenk H.P."/>
            <person name="Woyke T."/>
        </authorList>
    </citation>
    <scope>NUCLEOTIDE SEQUENCE [LARGE SCALE GENOMIC DNA]</scope>
    <source>
        <strain evidence="4">DSM 9187 / TA4</strain>
    </source>
</reference>
<comment type="similarity">
    <text evidence="1">Belongs to the SufE family.</text>
</comment>
<proteinExistence type="inferred from homology"/>
<evidence type="ECO:0000313" key="4">
    <source>
        <dbReference type="Proteomes" id="UP000009073"/>
    </source>
</evidence>
<organism evidence="3 4">
    <name type="scientific">Tolumonas auensis (strain DSM 9187 / NBRC 110442 / TA 4)</name>
    <dbReference type="NCBI Taxonomy" id="595494"/>
    <lineage>
        <taxon>Bacteria</taxon>
        <taxon>Pseudomonadati</taxon>
        <taxon>Pseudomonadota</taxon>
        <taxon>Gammaproteobacteria</taxon>
        <taxon>Aeromonadales</taxon>
        <taxon>Aeromonadaceae</taxon>
        <taxon>Tolumonas</taxon>
    </lineage>
</organism>
<dbReference type="RefSeq" id="WP_012728498.1">
    <property type="nucleotide sequence ID" value="NC_012691.1"/>
</dbReference>
<evidence type="ECO:0000259" key="2">
    <source>
        <dbReference type="Pfam" id="PF02657"/>
    </source>
</evidence>
<dbReference type="EMBL" id="CP001616">
    <property type="protein sequence ID" value="ACQ91899.1"/>
    <property type="molecule type" value="Genomic_DNA"/>
</dbReference>
<protein>
    <submittedName>
        <fullName evidence="3">Fe-S metabolism associated SufE</fullName>
    </submittedName>
</protein>
<reference evidence="4" key="1">
    <citation type="submission" date="2009-05" db="EMBL/GenBank/DDBJ databases">
        <title>Complete sequence of Tolumonas auensis DSM 9187.</title>
        <authorList>
            <consortium name="US DOE Joint Genome Institute"/>
            <person name="Lucas S."/>
            <person name="Copeland A."/>
            <person name="Lapidus A."/>
            <person name="Glavina del Rio T."/>
            <person name="Tice H."/>
            <person name="Bruce D."/>
            <person name="Goodwin L."/>
            <person name="Pitluck S."/>
            <person name="Chertkov O."/>
            <person name="Brettin T."/>
            <person name="Detter J.C."/>
            <person name="Han C."/>
            <person name="Larimer F."/>
            <person name="Land M."/>
            <person name="Hauser L."/>
            <person name="Kyrpides N."/>
            <person name="Mikhailova N."/>
            <person name="Spring S."/>
            <person name="Beller H."/>
        </authorList>
    </citation>
    <scope>NUCLEOTIDE SEQUENCE [LARGE SCALE GENOMIC DNA]</scope>
    <source>
        <strain evidence="4">DSM 9187 / TA4</strain>
    </source>
</reference>
<dbReference type="AlphaFoldDB" id="C4L8M9"/>
<name>C4L8M9_TOLAT</name>
<evidence type="ECO:0000256" key="1">
    <source>
        <dbReference type="ARBA" id="ARBA00010282"/>
    </source>
</evidence>
<feature type="domain" description="Fe-S metabolism associated" evidence="2">
    <location>
        <begin position="28"/>
        <end position="145"/>
    </location>
</feature>
<dbReference type="InterPro" id="IPR003808">
    <property type="entry name" value="Fe-S_metab-assoc_dom"/>
</dbReference>
<sequence length="152" mass="17155">MTELFDFTVHFPVGAGTALDENHVRQLLADANSWEERYRQLLLLAKQVPSVPQLWRHPDHEVGGCESRVWLLLCRDDAGKYHFAVDSESRIVKALLITILAAANHQTADKIHRIQVASYLAELGFAQHITLSRTNGLQAVWKKMSDFCASFA</sequence>
<gene>
    <name evidence="3" type="ordered locus">Tola_0269</name>
</gene>
<dbReference type="Gene3D" id="3.90.1010.10">
    <property type="match status" value="1"/>
</dbReference>
<keyword evidence="4" id="KW-1185">Reference proteome</keyword>
<dbReference type="SUPFAM" id="SSF82649">
    <property type="entry name" value="SufE/NifU"/>
    <property type="match status" value="1"/>
</dbReference>
<dbReference type="Proteomes" id="UP000009073">
    <property type="component" value="Chromosome"/>
</dbReference>
<dbReference type="Pfam" id="PF02657">
    <property type="entry name" value="SufE"/>
    <property type="match status" value="1"/>
</dbReference>
<accession>C4L8M9</accession>